<name>A0A8H7BZ93_9FUNG</name>
<evidence type="ECO:0000313" key="2">
    <source>
        <dbReference type="EMBL" id="KAF7728734.1"/>
    </source>
</evidence>
<dbReference type="Proteomes" id="UP000605846">
    <property type="component" value="Unassembled WGS sequence"/>
</dbReference>
<feature type="region of interest" description="Disordered" evidence="1">
    <location>
        <begin position="399"/>
        <end position="460"/>
    </location>
</feature>
<dbReference type="OrthoDB" id="2504266at2759"/>
<feature type="compositionally biased region" description="Polar residues" evidence="1">
    <location>
        <begin position="618"/>
        <end position="666"/>
    </location>
</feature>
<accession>A0A8H7BZ93</accession>
<feature type="region of interest" description="Disordered" evidence="1">
    <location>
        <begin position="1"/>
        <end position="22"/>
    </location>
</feature>
<protein>
    <submittedName>
        <fullName evidence="2">Uncharacterized protein</fullName>
    </submittedName>
</protein>
<organism evidence="2 3">
    <name type="scientific">Apophysomyces ossiformis</name>
    <dbReference type="NCBI Taxonomy" id="679940"/>
    <lineage>
        <taxon>Eukaryota</taxon>
        <taxon>Fungi</taxon>
        <taxon>Fungi incertae sedis</taxon>
        <taxon>Mucoromycota</taxon>
        <taxon>Mucoromycotina</taxon>
        <taxon>Mucoromycetes</taxon>
        <taxon>Mucorales</taxon>
        <taxon>Mucorineae</taxon>
        <taxon>Mucoraceae</taxon>
        <taxon>Apophysomyces</taxon>
    </lineage>
</organism>
<feature type="compositionally biased region" description="Basic and acidic residues" evidence="1">
    <location>
        <begin position="399"/>
        <end position="409"/>
    </location>
</feature>
<evidence type="ECO:0000313" key="3">
    <source>
        <dbReference type="Proteomes" id="UP000605846"/>
    </source>
</evidence>
<feature type="compositionally biased region" description="Basic and acidic residues" evidence="1">
    <location>
        <begin position="132"/>
        <end position="149"/>
    </location>
</feature>
<feature type="compositionally biased region" description="Basic and acidic residues" evidence="1">
    <location>
        <begin position="593"/>
        <end position="605"/>
    </location>
</feature>
<feature type="compositionally biased region" description="Polar residues" evidence="1">
    <location>
        <begin position="177"/>
        <end position="189"/>
    </location>
</feature>
<sequence length="843" mass="92369">MSEPEDTSNTEVDVKLPLSPKDSSVTRYSKEILLALHDSPLVTKPEGMPPLSSWFGDETNAPISKNILNGIIISRASVVLAPMHSLDKSIILGPTKTNFASSLYGGLKRSDEASSSTPTKSHVQSPSVSRQRHNDDTRLREHHTKEHRILRGTAYPGEKGFHRDRGIEKQERRSHPFNGQYTLSPTSATNKRHHHDRYGNRVAGTNESAKGRRDNVKEQQSSTRPITGKASHSTPTSDDRTSERLPEWMDYNPNYEPEKGDSGLSRELDMKAEFANDLEVWKSNMKQRDMKSSDNSSAKKDDFGALPKFTQSNTIPKGELGLWGRYKYLTLMGQIDTPPSGNIDELLAIGSIDLTSALGTPQHDGLISSFFDASNPSSPYIPRREPSKGSSRFAKFFAQREESTQEQRTENATSAQPRSISLEDLFQGQGGQQMPLTEKPKLESTLNGMDETRKGSPSPAGIRMLSEAEVLQTLGAQKSSSQEQPKTTTNDNAMGFNRVLQILSQPKPTVPPQPSSGSELDRLLSRHDIDEPKANGSEKETGPSRKETELAPASERSDASQGGLSSPASIRLNALSPKTMEEASRSPTQKPTEQARTESNEELTAKPKAVSNLFGGNLPTSVLRQMSARSSEGRSPSMGSNKSTASSITGRHGSNTASPSLSSRSPATVKLTMTSNVMSNSQQQPASSPGTYPYTNAYQRMPPSSGYPLPGGGMSMDHPVRSFDQLLQYGEGVPSVALQNAARSGMNGPVNPMMAPPISYAQQQPMEQFMPPHMMPPMMPPMPMRPMMPPHHIPPHLQGRFPAQRDILPPNESFGMNMANMLPHVVTNGKYYWDVKDSKLIGF</sequence>
<dbReference type="EMBL" id="JABAYA010000032">
    <property type="protein sequence ID" value="KAF7728734.1"/>
    <property type="molecule type" value="Genomic_DNA"/>
</dbReference>
<feature type="compositionally biased region" description="Basic and acidic residues" evidence="1">
    <location>
        <begin position="159"/>
        <end position="174"/>
    </location>
</feature>
<feature type="compositionally biased region" description="Polar residues" evidence="1">
    <location>
        <begin position="559"/>
        <end position="568"/>
    </location>
</feature>
<feature type="compositionally biased region" description="Basic and acidic residues" evidence="1">
    <location>
        <begin position="237"/>
        <end position="247"/>
    </location>
</feature>
<reference evidence="2" key="1">
    <citation type="submission" date="2020-01" db="EMBL/GenBank/DDBJ databases">
        <title>Genome Sequencing of Three Apophysomyces-Like Fungal Strains Confirms a Novel Fungal Genus in the Mucoromycota with divergent Burkholderia-like Endosymbiotic Bacteria.</title>
        <authorList>
            <person name="Stajich J.E."/>
            <person name="Macias A.M."/>
            <person name="Carter-House D."/>
            <person name="Lovett B."/>
            <person name="Kasson L.R."/>
            <person name="Berry K."/>
            <person name="Grigoriev I."/>
            <person name="Chang Y."/>
            <person name="Spatafora J."/>
            <person name="Kasson M.T."/>
        </authorList>
    </citation>
    <scope>NUCLEOTIDE SEQUENCE</scope>
    <source>
        <strain evidence="2">NRRL A-21654</strain>
    </source>
</reference>
<feature type="compositionally biased region" description="Polar residues" evidence="1">
    <location>
        <begin position="218"/>
        <end position="236"/>
    </location>
</feature>
<gene>
    <name evidence="2" type="ORF">EC973_005571</name>
</gene>
<comment type="caution">
    <text evidence="2">The sequence shown here is derived from an EMBL/GenBank/DDBJ whole genome shotgun (WGS) entry which is preliminary data.</text>
</comment>
<feature type="compositionally biased region" description="Basic and acidic residues" evidence="1">
    <location>
        <begin position="527"/>
        <end position="549"/>
    </location>
</feature>
<proteinExistence type="predicted"/>
<feature type="region of interest" description="Disordered" evidence="1">
    <location>
        <begin position="285"/>
        <end position="305"/>
    </location>
</feature>
<feature type="region of interest" description="Disordered" evidence="1">
    <location>
        <begin position="527"/>
        <end position="666"/>
    </location>
</feature>
<feature type="compositionally biased region" description="Polar residues" evidence="1">
    <location>
        <begin position="113"/>
        <end position="129"/>
    </location>
</feature>
<dbReference type="AlphaFoldDB" id="A0A8H7BZ93"/>
<feature type="compositionally biased region" description="Basic and acidic residues" evidence="1">
    <location>
        <begin position="286"/>
        <end position="303"/>
    </location>
</feature>
<feature type="region of interest" description="Disordered" evidence="1">
    <location>
        <begin position="108"/>
        <end position="264"/>
    </location>
</feature>
<evidence type="ECO:0000256" key="1">
    <source>
        <dbReference type="SAM" id="MobiDB-lite"/>
    </source>
</evidence>
<keyword evidence="3" id="KW-1185">Reference proteome</keyword>